<protein>
    <submittedName>
        <fullName evidence="2">Uncharacterized protein</fullName>
    </submittedName>
</protein>
<keyword evidence="3" id="KW-1185">Reference proteome</keyword>
<dbReference type="EMBL" id="CM029039">
    <property type="protein sequence ID" value="KAG2647244.1"/>
    <property type="molecule type" value="Genomic_DNA"/>
</dbReference>
<accession>A0A8T0WQ58</accession>
<organism evidence="2 3">
    <name type="scientific">Panicum virgatum</name>
    <name type="common">Blackwell switchgrass</name>
    <dbReference type="NCBI Taxonomy" id="38727"/>
    <lineage>
        <taxon>Eukaryota</taxon>
        <taxon>Viridiplantae</taxon>
        <taxon>Streptophyta</taxon>
        <taxon>Embryophyta</taxon>
        <taxon>Tracheophyta</taxon>
        <taxon>Spermatophyta</taxon>
        <taxon>Magnoliopsida</taxon>
        <taxon>Liliopsida</taxon>
        <taxon>Poales</taxon>
        <taxon>Poaceae</taxon>
        <taxon>PACMAD clade</taxon>
        <taxon>Panicoideae</taxon>
        <taxon>Panicodae</taxon>
        <taxon>Paniceae</taxon>
        <taxon>Panicinae</taxon>
        <taxon>Panicum</taxon>
        <taxon>Panicum sect. Hiantes</taxon>
    </lineage>
</organism>
<feature type="region of interest" description="Disordered" evidence="1">
    <location>
        <begin position="41"/>
        <end position="63"/>
    </location>
</feature>
<dbReference type="InterPro" id="IPR012871">
    <property type="entry name" value="DUF1668_ORYSA"/>
</dbReference>
<dbReference type="Proteomes" id="UP000823388">
    <property type="component" value="Chromosome 2K"/>
</dbReference>
<comment type="caution">
    <text evidence="2">The sequence shown here is derived from an EMBL/GenBank/DDBJ whole genome shotgun (WGS) entry which is preliminary data.</text>
</comment>
<dbReference type="Pfam" id="PF07893">
    <property type="entry name" value="DUF1668"/>
    <property type="match status" value="2"/>
</dbReference>
<gene>
    <name evidence="2" type="ORF">PVAP13_2KG582459</name>
</gene>
<name>A0A8T0WQ58_PANVG</name>
<dbReference type="PANTHER" id="PTHR33085:SF41">
    <property type="entry name" value="OS12G0624400 PROTEIN"/>
    <property type="match status" value="1"/>
</dbReference>
<evidence type="ECO:0000256" key="1">
    <source>
        <dbReference type="SAM" id="MobiDB-lite"/>
    </source>
</evidence>
<proteinExistence type="predicted"/>
<feature type="compositionally biased region" description="Acidic residues" evidence="1">
    <location>
        <begin position="41"/>
        <end position="51"/>
    </location>
</feature>
<reference evidence="2" key="1">
    <citation type="submission" date="2020-05" db="EMBL/GenBank/DDBJ databases">
        <title>WGS assembly of Panicum virgatum.</title>
        <authorList>
            <person name="Lovell J.T."/>
            <person name="Jenkins J."/>
            <person name="Shu S."/>
            <person name="Juenger T.E."/>
            <person name="Schmutz J."/>
        </authorList>
    </citation>
    <scope>NUCLEOTIDE SEQUENCE</scope>
    <source>
        <strain evidence="2">AP13</strain>
    </source>
</reference>
<dbReference type="AlphaFoldDB" id="A0A8T0WQ58"/>
<feature type="region of interest" description="Disordered" evidence="1">
    <location>
        <begin position="263"/>
        <end position="294"/>
    </location>
</feature>
<evidence type="ECO:0000313" key="3">
    <source>
        <dbReference type="Proteomes" id="UP000823388"/>
    </source>
</evidence>
<dbReference type="PANTHER" id="PTHR33085">
    <property type="entry name" value="OS12G0113100 PROTEIN-RELATED"/>
    <property type="match status" value="1"/>
</dbReference>
<evidence type="ECO:0000313" key="2">
    <source>
        <dbReference type="EMBL" id="KAG2647244.1"/>
    </source>
</evidence>
<sequence length="434" mass="49096">MPKRQGQESQNQRRARRRKHLYLILDDWEKGFSVHKIDTDDFDSDSDDDPDAGAAVAGHLPDPPALRLASPGDADMLFAAAGSKIFIVTDARYGQTPALVYDAETAGLAIGPAVPAQLQCGFSIIVSAREMIYAFSPPTCNKQHSFDAMSCAPIGRHDPDEQGWSWRSLPAPPPPFDAYDIITSYAVHSDGLTIFITTSYRDRPGLQKRTCSFNTKYRVWRWHPWVLPFEDQDFNPCMHSHIICIRVDAAFEGAVYEVIAEPQEQQGQVQQEERREHPAQGPAEPSVEQQPEGKPRYFDKELDAWVGLHKDGYICSCELPSDIGSETPIELGTMQLDWQITDDKFFRKETERHSRDSLTYLGRSKFCLPESVTRKRAKAKYPLGGDDDGCVLRLTMFGLKYSSKGELRVTNHKSSRSYRVTRHTDFFSPVAFWL</sequence>